<dbReference type="GO" id="GO:0005737">
    <property type="term" value="C:cytoplasm"/>
    <property type="evidence" value="ECO:0007669"/>
    <property type="project" value="TreeGrafter"/>
</dbReference>
<dbReference type="Pfam" id="PF23753">
    <property type="entry name" value="TPR_WDR11"/>
    <property type="match status" value="1"/>
</dbReference>
<dbReference type="Pfam" id="PF23752">
    <property type="entry name" value="Beta-prop_WDR11_2nd"/>
    <property type="match status" value="1"/>
</dbReference>
<dbReference type="EMBL" id="KK853313">
    <property type="protein sequence ID" value="KDR08642.1"/>
    <property type="molecule type" value="Genomic_DNA"/>
</dbReference>
<dbReference type="Pfam" id="PF23751">
    <property type="entry name" value="Beta-prop_WDR11_1st"/>
    <property type="match status" value="1"/>
</dbReference>
<gene>
    <name evidence="4" type="ORF">L798_01544</name>
</gene>
<dbReference type="InterPro" id="IPR036322">
    <property type="entry name" value="WD40_repeat_dom_sf"/>
</dbReference>
<sequence length="1274" mass="142818">MGEVEEVQGRKDVMLERDASVEDSEQLKPVVVHIPRVAARTITGPANLQNQDAIDWGHHGLLAYGSNYTIVVIDTKNVQPIQCLDKHKSMVNKVLWERSNRNKAANEPSSLHLVSSDTTGHIIVWDVVTGNPKAVLQEGNKPILDMEWVSGFDGGEHMLAALHPPYSLVIWDTKNKIKLWKKTYTETLVSFNFDPFAPSKLAFLCSDCILFVDDFILSKVPSSNGRKFYISSPRSNLSASSARGSVSNLTSVGLEEKQRTRDRLRRLMKDLVVGETKPKPDDYMTVSECLQLEYHRSLRHHLLLVYAREVLILDLHINQTVGIIPLDKTASPLLQVKSVRQREVLYCLHESGSVSAKFRRRQLAFVGSPLDASVGSVCSLDMGSVTADVFVEMGYEQRCQSEVVRQTKGLKVLGMAVNPVCERRIALFMNTGKVVFLEMRPACTEVPFSLVASPGMLSNLLVDCANKMSNCAQRKETLRELVGPLMNDCGVPVPPLRLLVTGMLTGAASPFTVIRMCPPLTTRNWQQYTPLLAAGTTTGIIQIFNMATGTVDKELSVHSYTVRGIEWANLTNFLSFAYPNVSSTQGQVRNELFLTDTLTGNSLPLRTDKGDEPPISMVRVSPLKQYFVVIMKDGPFELWDLRNICILRTMPKKFPFVTALEWSPIHNLKSLKKKLASVEEKEQTEPTTLAISAPGGELGRGENTDKQLVAREHFVFSDSESRLYHFSVEGNVVRDGIKMPPESGFGTVTCIAFKNDQIVQGDVNGMLNIWDLKAHTSKNIHTGCGWIKKMRFAPGKGNLKLLILYSDGVDVVDLKEVKKQYERISQLKCPKDMVKVLDIDWAASDKPVLATQDGCLRIMDMTLSTSYSPLMDYELQDPVFCPSLLPANLKLLLSTQFWQDTYSLDFSTEDGFSEQELQVMKEQLDLMDEEKLEYLRLCPLGTAERSLVVAQLFGEEAEVDFWTVALYYLQVSKLETRNSKAVFVDQAAAADDFQNTGLPSVLDTKRINRYPHLQPLDACYDILCDPYTYQRLQLERVNLHESKRGDYQHTKKVIEQLLLLGEMDRAVQLLLETEIENSSYYTDAIKACLIATIQSTGAAQSTIKLVATNLIANGNISEGVQLLCLIGKGLDACRYLLSYSQWESAVWLAKSVLPTHETNEVMRKWADHLWVSGQKNKALLVLLSMCQFLRVLELLGSQKLHAQAGLLLQACQEYEIISPEARLQEPLLIAVDLDFARHLFSIGNHQAALKLSEKLGVPGQQLHKEFQFLSEERR</sequence>
<dbReference type="Proteomes" id="UP000027135">
    <property type="component" value="Unassembled WGS sequence"/>
</dbReference>
<feature type="domain" description="WDR11 first beta-propeller" evidence="1">
    <location>
        <begin position="44"/>
        <end position="204"/>
    </location>
</feature>
<dbReference type="InterPro" id="IPR057854">
    <property type="entry name" value="TPR_WDR11"/>
</dbReference>
<dbReference type="InterPro" id="IPR015943">
    <property type="entry name" value="WD40/YVTN_repeat-like_dom_sf"/>
</dbReference>
<evidence type="ECO:0000259" key="1">
    <source>
        <dbReference type="Pfam" id="PF23751"/>
    </source>
</evidence>
<dbReference type="OrthoDB" id="1291858at2759"/>
<feature type="domain" description="WDR11 TPR" evidence="3">
    <location>
        <begin position="923"/>
        <end position="1215"/>
    </location>
</feature>
<evidence type="ECO:0000313" key="4">
    <source>
        <dbReference type="EMBL" id="KDR08642.1"/>
    </source>
</evidence>
<feature type="domain" description="WDR11 second beta-propeller" evidence="2">
    <location>
        <begin position="529"/>
        <end position="843"/>
    </location>
</feature>
<reference evidence="4 5" key="1">
    <citation type="journal article" date="2014" name="Nat. Commun.">
        <title>Molecular traces of alternative social organization in a termite genome.</title>
        <authorList>
            <person name="Terrapon N."/>
            <person name="Li C."/>
            <person name="Robertson H.M."/>
            <person name="Ji L."/>
            <person name="Meng X."/>
            <person name="Booth W."/>
            <person name="Chen Z."/>
            <person name="Childers C.P."/>
            <person name="Glastad K.M."/>
            <person name="Gokhale K."/>
            <person name="Gowin J."/>
            <person name="Gronenberg W."/>
            <person name="Hermansen R.A."/>
            <person name="Hu H."/>
            <person name="Hunt B.G."/>
            <person name="Huylmans A.K."/>
            <person name="Khalil S.M."/>
            <person name="Mitchell R.D."/>
            <person name="Munoz-Torres M.C."/>
            <person name="Mustard J.A."/>
            <person name="Pan H."/>
            <person name="Reese J.T."/>
            <person name="Scharf M.E."/>
            <person name="Sun F."/>
            <person name="Vogel H."/>
            <person name="Xiao J."/>
            <person name="Yang W."/>
            <person name="Yang Z."/>
            <person name="Yang Z."/>
            <person name="Zhou J."/>
            <person name="Zhu J."/>
            <person name="Brent C.S."/>
            <person name="Elsik C.G."/>
            <person name="Goodisman M.A."/>
            <person name="Liberles D.A."/>
            <person name="Roe R.M."/>
            <person name="Vargo E.L."/>
            <person name="Vilcinskas A."/>
            <person name="Wang J."/>
            <person name="Bornberg-Bauer E."/>
            <person name="Korb J."/>
            <person name="Zhang G."/>
            <person name="Liebig J."/>
        </authorList>
    </citation>
    <scope>NUCLEOTIDE SEQUENCE [LARGE SCALE GENOMIC DNA]</scope>
    <source>
        <tissue evidence="4">Whole organism</tissue>
    </source>
</reference>
<dbReference type="SUPFAM" id="SSF50978">
    <property type="entry name" value="WD40 repeat-like"/>
    <property type="match status" value="1"/>
</dbReference>
<evidence type="ECO:0000259" key="3">
    <source>
        <dbReference type="Pfam" id="PF23753"/>
    </source>
</evidence>
<dbReference type="PANTHER" id="PTHR14593">
    <property type="entry name" value="WD REPEAT-CONTAINING PROTEIN 11"/>
    <property type="match status" value="1"/>
</dbReference>
<proteinExistence type="predicted"/>
<dbReference type="Gene3D" id="2.130.10.10">
    <property type="entry name" value="YVTN repeat-like/Quinoprotein amine dehydrogenase"/>
    <property type="match status" value="3"/>
</dbReference>
<name>A0A067QL01_ZOONE</name>
<organism evidence="4 5">
    <name type="scientific">Zootermopsis nevadensis</name>
    <name type="common">Dampwood termite</name>
    <dbReference type="NCBI Taxonomy" id="136037"/>
    <lineage>
        <taxon>Eukaryota</taxon>
        <taxon>Metazoa</taxon>
        <taxon>Ecdysozoa</taxon>
        <taxon>Arthropoda</taxon>
        <taxon>Hexapoda</taxon>
        <taxon>Insecta</taxon>
        <taxon>Pterygota</taxon>
        <taxon>Neoptera</taxon>
        <taxon>Polyneoptera</taxon>
        <taxon>Dictyoptera</taxon>
        <taxon>Blattodea</taxon>
        <taxon>Blattoidea</taxon>
        <taxon>Termitoidae</taxon>
        <taxon>Termopsidae</taxon>
        <taxon>Zootermopsis</taxon>
    </lineage>
</organism>
<protein>
    <submittedName>
        <fullName evidence="4">Bromodomain and WD repeat-containing protein 2</fullName>
    </submittedName>
</protein>
<dbReference type="InterPro" id="IPR057852">
    <property type="entry name" value="Beta-prop_WDR11_1st"/>
</dbReference>
<dbReference type="InterPro" id="IPR001680">
    <property type="entry name" value="WD40_rpt"/>
</dbReference>
<dbReference type="OMA" id="WDTKEIQ"/>
<keyword evidence="5" id="KW-1185">Reference proteome</keyword>
<dbReference type="InParanoid" id="A0A067QL01"/>
<dbReference type="SMART" id="SM00320">
    <property type="entry name" value="WD40"/>
    <property type="match status" value="5"/>
</dbReference>
<dbReference type="eggNOG" id="KOG1912">
    <property type="taxonomic scope" value="Eukaryota"/>
</dbReference>
<dbReference type="STRING" id="136037.A0A067QL01"/>
<dbReference type="InterPro" id="IPR057853">
    <property type="entry name" value="Beta-prop_WDR11_2nd"/>
</dbReference>
<dbReference type="PANTHER" id="PTHR14593:SF5">
    <property type="entry name" value="WD REPEAT-CONTAINING PROTEIN 11"/>
    <property type="match status" value="1"/>
</dbReference>
<dbReference type="AlphaFoldDB" id="A0A067QL01"/>
<accession>A0A067QL01</accession>
<dbReference type="InterPro" id="IPR039694">
    <property type="entry name" value="WDR11"/>
</dbReference>
<evidence type="ECO:0000259" key="2">
    <source>
        <dbReference type="Pfam" id="PF23752"/>
    </source>
</evidence>
<evidence type="ECO:0000313" key="5">
    <source>
        <dbReference type="Proteomes" id="UP000027135"/>
    </source>
</evidence>